<accession>A0A8S9HSH9</accession>
<gene>
    <name evidence="1" type="ORF">F2Q70_00018861</name>
</gene>
<comment type="caution">
    <text evidence="1">The sequence shown here is derived from an EMBL/GenBank/DDBJ whole genome shotgun (WGS) entry which is preliminary data.</text>
</comment>
<dbReference type="EMBL" id="QGKY02001250">
    <property type="protein sequence ID" value="KAF2561089.1"/>
    <property type="molecule type" value="Genomic_DNA"/>
</dbReference>
<proteinExistence type="predicted"/>
<evidence type="ECO:0000313" key="1">
    <source>
        <dbReference type="EMBL" id="KAF2561089.1"/>
    </source>
</evidence>
<sequence>MFNKPQFGIKKVLTTFKEWTGLDMNVAKSEIFFGGFSEIEASVIADISRFRIGSFPTRRSRAEKDGCGITSLSQGPYGWPGCIQMSSEGSVTDHS</sequence>
<protein>
    <recommendedName>
        <fullName evidence="2">Reverse transcriptase domain-containing protein</fullName>
    </recommendedName>
</protein>
<dbReference type="AlphaFoldDB" id="A0A8S9HSH9"/>
<organism evidence="1">
    <name type="scientific">Brassica cretica</name>
    <name type="common">Mustard</name>
    <dbReference type="NCBI Taxonomy" id="69181"/>
    <lineage>
        <taxon>Eukaryota</taxon>
        <taxon>Viridiplantae</taxon>
        <taxon>Streptophyta</taxon>
        <taxon>Embryophyta</taxon>
        <taxon>Tracheophyta</taxon>
        <taxon>Spermatophyta</taxon>
        <taxon>Magnoliopsida</taxon>
        <taxon>eudicotyledons</taxon>
        <taxon>Gunneridae</taxon>
        <taxon>Pentapetalae</taxon>
        <taxon>rosids</taxon>
        <taxon>malvids</taxon>
        <taxon>Brassicales</taxon>
        <taxon>Brassicaceae</taxon>
        <taxon>Brassiceae</taxon>
        <taxon>Brassica</taxon>
    </lineage>
</organism>
<evidence type="ECO:0008006" key="2">
    <source>
        <dbReference type="Google" id="ProtNLM"/>
    </source>
</evidence>
<reference evidence="1" key="1">
    <citation type="submission" date="2019-12" db="EMBL/GenBank/DDBJ databases">
        <title>Genome sequencing and annotation of Brassica cretica.</title>
        <authorList>
            <person name="Studholme D.J."/>
            <person name="Sarris P.F."/>
        </authorList>
    </citation>
    <scope>NUCLEOTIDE SEQUENCE</scope>
    <source>
        <strain evidence="1">PFS-102/07</strain>
        <tissue evidence="1">Leaf</tissue>
    </source>
</reference>
<name>A0A8S9HSH9_BRACR</name>